<dbReference type="PANTHER" id="PTHR10492:SF94">
    <property type="entry name" value="ATP-DEPENDENT DNA HELICASE"/>
    <property type="match status" value="1"/>
</dbReference>
<gene>
    <name evidence="1" type="ORF">T459_10095</name>
</gene>
<name>A0A2G3A175_CAPAN</name>
<organism evidence="1 2">
    <name type="scientific">Capsicum annuum</name>
    <name type="common">Capsicum pepper</name>
    <dbReference type="NCBI Taxonomy" id="4072"/>
    <lineage>
        <taxon>Eukaryota</taxon>
        <taxon>Viridiplantae</taxon>
        <taxon>Streptophyta</taxon>
        <taxon>Embryophyta</taxon>
        <taxon>Tracheophyta</taxon>
        <taxon>Spermatophyta</taxon>
        <taxon>Magnoliopsida</taxon>
        <taxon>eudicotyledons</taxon>
        <taxon>Gunneridae</taxon>
        <taxon>Pentapetalae</taxon>
        <taxon>asterids</taxon>
        <taxon>lamiids</taxon>
        <taxon>Solanales</taxon>
        <taxon>Solanaceae</taxon>
        <taxon>Solanoideae</taxon>
        <taxon>Capsiceae</taxon>
        <taxon>Capsicum</taxon>
    </lineage>
</organism>
<dbReference type="OMA" id="NNSEYFH"/>
<dbReference type="Gramene" id="PHT87989">
    <property type="protein sequence ID" value="PHT87989"/>
    <property type="gene ID" value="T459_10095"/>
</dbReference>
<reference evidence="1 2" key="1">
    <citation type="journal article" date="2014" name="Nat. Genet.">
        <title>Genome sequence of the hot pepper provides insights into the evolution of pungency in Capsicum species.</title>
        <authorList>
            <person name="Kim S."/>
            <person name="Park M."/>
            <person name="Yeom S.I."/>
            <person name="Kim Y.M."/>
            <person name="Lee J.M."/>
            <person name="Lee H.A."/>
            <person name="Seo E."/>
            <person name="Choi J."/>
            <person name="Cheong K."/>
            <person name="Kim K.T."/>
            <person name="Jung K."/>
            <person name="Lee G.W."/>
            <person name="Oh S.K."/>
            <person name="Bae C."/>
            <person name="Kim S.B."/>
            <person name="Lee H.Y."/>
            <person name="Kim S.Y."/>
            <person name="Kim M.S."/>
            <person name="Kang B.C."/>
            <person name="Jo Y.D."/>
            <person name="Yang H.B."/>
            <person name="Jeong H.J."/>
            <person name="Kang W.H."/>
            <person name="Kwon J.K."/>
            <person name="Shin C."/>
            <person name="Lim J.Y."/>
            <person name="Park J.H."/>
            <person name="Huh J.H."/>
            <person name="Kim J.S."/>
            <person name="Kim B.D."/>
            <person name="Cohen O."/>
            <person name="Paran I."/>
            <person name="Suh M.C."/>
            <person name="Lee S.B."/>
            <person name="Kim Y.K."/>
            <person name="Shin Y."/>
            <person name="Noh S.J."/>
            <person name="Park J."/>
            <person name="Seo Y.S."/>
            <person name="Kwon S.Y."/>
            <person name="Kim H.A."/>
            <person name="Park J.M."/>
            <person name="Kim H.J."/>
            <person name="Choi S.B."/>
            <person name="Bosland P.W."/>
            <person name="Reeves G."/>
            <person name="Jo S.H."/>
            <person name="Lee B.W."/>
            <person name="Cho H.T."/>
            <person name="Choi H.S."/>
            <person name="Lee M.S."/>
            <person name="Yu Y."/>
            <person name="Do Choi Y."/>
            <person name="Park B.S."/>
            <person name="van Deynze A."/>
            <person name="Ashrafi H."/>
            <person name="Hill T."/>
            <person name="Kim W.T."/>
            <person name="Pai H.S."/>
            <person name="Ahn H.K."/>
            <person name="Yeam I."/>
            <person name="Giovannoni J.J."/>
            <person name="Rose J.K."/>
            <person name="Sorensen I."/>
            <person name="Lee S.J."/>
            <person name="Kim R.W."/>
            <person name="Choi I.Y."/>
            <person name="Choi B.S."/>
            <person name="Lim J.S."/>
            <person name="Lee Y.H."/>
            <person name="Choi D."/>
        </authorList>
    </citation>
    <scope>NUCLEOTIDE SEQUENCE [LARGE SCALE GENOMIC DNA]</scope>
    <source>
        <strain evidence="2">cv. CM334</strain>
    </source>
</reference>
<reference evidence="1 2" key="2">
    <citation type="journal article" date="2017" name="Genome Biol.">
        <title>New reference genome sequences of hot pepper reveal the massive evolution of plant disease-resistance genes by retroduplication.</title>
        <authorList>
            <person name="Kim S."/>
            <person name="Park J."/>
            <person name="Yeom S.I."/>
            <person name="Kim Y.M."/>
            <person name="Seo E."/>
            <person name="Kim K.T."/>
            <person name="Kim M.S."/>
            <person name="Lee J.M."/>
            <person name="Cheong K."/>
            <person name="Shin H.S."/>
            <person name="Kim S.B."/>
            <person name="Han K."/>
            <person name="Lee J."/>
            <person name="Park M."/>
            <person name="Lee H.A."/>
            <person name="Lee H.Y."/>
            <person name="Lee Y."/>
            <person name="Oh S."/>
            <person name="Lee J.H."/>
            <person name="Choi E."/>
            <person name="Choi E."/>
            <person name="Lee S.E."/>
            <person name="Jeon J."/>
            <person name="Kim H."/>
            <person name="Choi G."/>
            <person name="Song H."/>
            <person name="Lee J."/>
            <person name="Lee S.C."/>
            <person name="Kwon J.K."/>
            <person name="Lee H.Y."/>
            <person name="Koo N."/>
            <person name="Hong Y."/>
            <person name="Kim R.W."/>
            <person name="Kang W.H."/>
            <person name="Huh J.H."/>
            <person name="Kang B.C."/>
            <person name="Yang T.J."/>
            <person name="Lee Y.H."/>
            <person name="Bennetzen J.L."/>
            <person name="Choi D."/>
        </authorList>
    </citation>
    <scope>NUCLEOTIDE SEQUENCE [LARGE SCALE GENOMIC DNA]</scope>
    <source>
        <strain evidence="2">cv. CM334</strain>
    </source>
</reference>
<dbReference type="AlphaFoldDB" id="A0A2G3A175"/>
<proteinExistence type="predicted"/>
<dbReference type="PANTHER" id="PTHR10492">
    <property type="match status" value="1"/>
</dbReference>
<dbReference type="EMBL" id="AYRZ02000003">
    <property type="protein sequence ID" value="PHT87989.1"/>
    <property type="molecule type" value="Genomic_DNA"/>
</dbReference>
<accession>A0A2G3A175</accession>
<dbReference type="Proteomes" id="UP000222542">
    <property type="component" value="Unassembled WGS sequence"/>
</dbReference>
<protein>
    <submittedName>
        <fullName evidence="1">Uncharacterized protein</fullName>
    </submittedName>
</protein>
<sequence>MSFYFNVAANPTEGERYYLRLLLNHVPGPTSFKNLLYVNGRRCETFKEAAKERGLLESDNSTSECLCEAVVFKIPLALRNLFSTILVHCNPTDVRTLWDTYYDDMSEDFKRIHELLNFNAH</sequence>
<comment type="caution">
    <text evidence="1">The sequence shown here is derived from an EMBL/GenBank/DDBJ whole genome shotgun (WGS) entry which is preliminary data.</text>
</comment>
<evidence type="ECO:0000313" key="2">
    <source>
        <dbReference type="Proteomes" id="UP000222542"/>
    </source>
</evidence>
<evidence type="ECO:0000313" key="1">
    <source>
        <dbReference type="EMBL" id="PHT87989.1"/>
    </source>
</evidence>
<dbReference type="STRING" id="4072.A0A2G3A175"/>
<keyword evidence="2" id="KW-1185">Reference proteome</keyword>